<sequence>MALGYRNSASNNVLIAEPKVMLLRERAGFLARNQVSKIAIYGQDYMSNRLDSLTDLENFHVFRYPLAKKSVIVEAWENIRGIHRIMGQNRRFEIFYTRYEALTKEVKIDCLTGYRRKREEINDGEFIDAVIEKFGLSMEPTIFYTDGSKSDDSIATGAGVVLEGSTTAYSISLPRECSSFTAEAFAIKAVLDIIYNECVSVKKDVIIFSDCQAVIKAINNNEINVYKNMYIVEIRKRLFEIYNKMDKNIIIV</sequence>
<dbReference type="InterPro" id="IPR012337">
    <property type="entry name" value="RNaseH-like_sf"/>
</dbReference>
<proteinExistence type="predicted"/>
<dbReference type="GO" id="GO:0004523">
    <property type="term" value="F:RNA-DNA hybrid ribonuclease activity"/>
    <property type="evidence" value="ECO:0007669"/>
    <property type="project" value="InterPro"/>
</dbReference>
<accession>A0A151JN22</accession>
<dbReference type="Proteomes" id="UP000078492">
    <property type="component" value="Unassembled WGS sequence"/>
</dbReference>
<organism evidence="2 3">
    <name type="scientific">Trachymyrmex cornetzi</name>
    <dbReference type="NCBI Taxonomy" id="471704"/>
    <lineage>
        <taxon>Eukaryota</taxon>
        <taxon>Metazoa</taxon>
        <taxon>Ecdysozoa</taxon>
        <taxon>Arthropoda</taxon>
        <taxon>Hexapoda</taxon>
        <taxon>Insecta</taxon>
        <taxon>Pterygota</taxon>
        <taxon>Neoptera</taxon>
        <taxon>Endopterygota</taxon>
        <taxon>Hymenoptera</taxon>
        <taxon>Apocrita</taxon>
        <taxon>Aculeata</taxon>
        <taxon>Formicoidea</taxon>
        <taxon>Formicidae</taxon>
        <taxon>Myrmicinae</taxon>
        <taxon>Trachymyrmex</taxon>
    </lineage>
</organism>
<dbReference type="Gene3D" id="3.30.420.10">
    <property type="entry name" value="Ribonuclease H-like superfamily/Ribonuclease H"/>
    <property type="match status" value="1"/>
</dbReference>
<dbReference type="SUPFAM" id="SSF53098">
    <property type="entry name" value="Ribonuclease H-like"/>
    <property type="match status" value="1"/>
</dbReference>
<protein>
    <recommendedName>
        <fullName evidence="1">RNase H type-1 domain-containing protein</fullName>
    </recommendedName>
</protein>
<dbReference type="EMBL" id="KQ978871">
    <property type="protein sequence ID" value="KYN27894.1"/>
    <property type="molecule type" value="Genomic_DNA"/>
</dbReference>
<dbReference type="PROSITE" id="PS50879">
    <property type="entry name" value="RNASE_H_1"/>
    <property type="match status" value="1"/>
</dbReference>
<dbReference type="STRING" id="471704.A0A151JN22"/>
<dbReference type="AlphaFoldDB" id="A0A151JN22"/>
<dbReference type="CDD" id="cd09276">
    <property type="entry name" value="Rnase_HI_RT_non_LTR"/>
    <property type="match status" value="1"/>
</dbReference>
<reference evidence="2 3" key="1">
    <citation type="submission" date="2015-09" db="EMBL/GenBank/DDBJ databases">
        <title>Trachymyrmex cornetzi WGS genome.</title>
        <authorList>
            <person name="Nygaard S."/>
            <person name="Hu H."/>
            <person name="Boomsma J."/>
            <person name="Zhang G."/>
        </authorList>
    </citation>
    <scope>NUCLEOTIDE SEQUENCE [LARGE SCALE GENOMIC DNA]</scope>
    <source>
        <strain evidence="2">Tcor2-1</strain>
        <tissue evidence="2">Whole body</tissue>
    </source>
</reference>
<dbReference type="InterPro" id="IPR002156">
    <property type="entry name" value="RNaseH_domain"/>
</dbReference>
<feature type="domain" description="RNase H type-1" evidence="1">
    <location>
        <begin position="137"/>
        <end position="252"/>
    </location>
</feature>
<evidence type="ECO:0000313" key="2">
    <source>
        <dbReference type="EMBL" id="KYN27894.1"/>
    </source>
</evidence>
<gene>
    <name evidence="2" type="ORF">ALC57_02698</name>
</gene>
<dbReference type="InterPro" id="IPR036397">
    <property type="entry name" value="RNaseH_sf"/>
</dbReference>
<evidence type="ECO:0000259" key="1">
    <source>
        <dbReference type="PROSITE" id="PS50879"/>
    </source>
</evidence>
<dbReference type="Pfam" id="PF00075">
    <property type="entry name" value="RNase_H"/>
    <property type="match status" value="1"/>
</dbReference>
<keyword evidence="3" id="KW-1185">Reference proteome</keyword>
<name>A0A151JN22_9HYME</name>
<evidence type="ECO:0000313" key="3">
    <source>
        <dbReference type="Proteomes" id="UP000078492"/>
    </source>
</evidence>
<dbReference type="GO" id="GO:0003676">
    <property type="term" value="F:nucleic acid binding"/>
    <property type="evidence" value="ECO:0007669"/>
    <property type="project" value="InterPro"/>
</dbReference>